<dbReference type="RefSeq" id="WP_007277007.1">
    <property type="nucleotide sequence ID" value="NZ_ABCK01000002.1"/>
</dbReference>
<evidence type="ECO:0000259" key="1">
    <source>
        <dbReference type="SMART" id="SM01321"/>
    </source>
</evidence>
<dbReference type="InterPro" id="IPR002686">
    <property type="entry name" value="Transposase_17"/>
</dbReference>
<dbReference type="GO" id="GO:0043565">
    <property type="term" value="F:sequence-specific DNA binding"/>
    <property type="evidence" value="ECO:0007669"/>
    <property type="project" value="TreeGrafter"/>
</dbReference>
<dbReference type="eggNOG" id="COG1943">
    <property type="taxonomic scope" value="Bacteria"/>
</dbReference>
<dbReference type="NCBIfam" id="NF047646">
    <property type="entry name" value="REP_Tyr_transpos"/>
    <property type="match status" value="1"/>
</dbReference>
<gene>
    <name evidence="2" type="ORF">LNTAR_22864</name>
</gene>
<accession>A6DGG4</accession>
<dbReference type="Proteomes" id="UP000004947">
    <property type="component" value="Unassembled WGS sequence"/>
</dbReference>
<dbReference type="AlphaFoldDB" id="A6DGG4"/>
<dbReference type="PANTHER" id="PTHR36966:SF1">
    <property type="entry name" value="REP-ASSOCIATED TYROSINE TRANSPOSASE"/>
    <property type="match status" value="1"/>
</dbReference>
<dbReference type="STRING" id="313628.LNTAR_22864"/>
<comment type="caution">
    <text evidence="2">The sequence shown here is derived from an EMBL/GenBank/DDBJ whole genome shotgun (WGS) entry which is preliminary data.</text>
</comment>
<organism evidence="2 3">
    <name type="scientific">Lentisphaera araneosa HTCC2155</name>
    <dbReference type="NCBI Taxonomy" id="313628"/>
    <lineage>
        <taxon>Bacteria</taxon>
        <taxon>Pseudomonadati</taxon>
        <taxon>Lentisphaerota</taxon>
        <taxon>Lentisphaeria</taxon>
        <taxon>Lentisphaerales</taxon>
        <taxon>Lentisphaeraceae</taxon>
        <taxon>Lentisphaera</taxon>
    </lineage>
</organism>
<dbReference type="Gene3D" id="3.30.70.1290">
    <property type="entry name" value="Transposase IS200-like"/>
    <property type="match status" value="1"/>
</dbReference>
<evidence type="ECO:0000313" key="2">
    <source>
        <dbReference type="EMBL" id="EDM29281.1"/>
    </source>
</evidence>
<dbReference type="SMART" id="SM01321">
    <property type="entry name" value="Y1_Tnp"/>
    <property type="match status" value="1"/>
</dbReference>
<dbReference type="SUPFAM" id="SSF143422">
    <property type="entry name" value="Transposase IS200-like"/>
    <property type="match status" value="1"/>
</dbReference>
<name>A6DGG4_9BACT</name>
<dbReference type="InterPro" id="IPR036515">
    <property type="entry name" value="Transposase_17_sf"/>
</dbReference>
<dbReference type="GO" id="GO:0004803">
    <property type="term" value="F:transposase activity"/>
    <property type="evidence" value="ECO:0007669"/>
    <property type="project" value="InterPro"/>
</dbReference>
<dbReference type="EMBL" id="ABCK01000002">
    <property type="protein sequence ID" value="EDM29281.1"/>
    <property type="molecule type" value="Genomic_DNA"/>
</dbReference>
<feature type="domain" description="Transposase IS200-like" evidence="1">
    <location>
        <begin position="67"/>
        <end position="175"/>
    </location>
</feature>
<dbReference type="OrthoDB" id="9794403at2"/>
<protein>
    <recommendedName>
        <fullName evidence="1">Transposase IS200-like domain-containing protein</fullName>
    </recommendedName>
</protein>
<dbReference type="InterPro" id="IPR052715">
    <property type="entry name" value="RAYT_transposase"/>
</dbReference>
<proteinExistence type="predicted"/>
<dbReference type="GO" id="GO:0006313">
    <property type="term" value="P:DNA transposition"/>
    <property type="evidence" value="ECO:0007669"/>
    <property type="project" value="InterPro"/>
</dbReference>
<dbReference type="PANTHER" id="PTHR36966">
    <property type="entry name" value="REP-ASSOCIATED TYROSINE TRANSPOSASE"/>
    <property type="match status" value="1"/>
</dbReference>
<sequence length="195" mass="23577">MDENDSAWSNRGYLPHYDERGMCQSLTFRLIDSIPQKVIRQFKDELKNVDPEFINREMRKKMEDILSRGMGCCAFKYDELAEYMQNALIHFDSQRYELLAWCIMPNHVHVLIRTEDKLSKIVQSWKSYVGKYALQHKTKFGIAQEQKEFWLREYWDRYIRDEKHLIKTIDYIHQNPVKGGLCQHAEEWRWSSAYK</sequence>
<dbReference type="Pfam" id="PF01797">
    <property type="entry name" value="Y1_Tnp"/>
    <property type="match status" value="1"/>
</dbReference>
<keyword evidence="3" id="KW-1185">Reference proteome</keyword>
<reference evidence="2 3" key="1">
    <citation type="journal article" date="2010" name="J. Bacteriol.">
        <title>Genome sequence of Lentisphaera araneosa HTCC2155T, the type species of the order Lentisphaerales in the phylum Lentisphaerae.</title>
        <authorList>
            <person name="Thrash J.C."/>
            <person name="Cho J.C."/>
            <person name="Vergin K.L."/>
            <person name="Morris R.M."/>
            <person name="Giovannoni S.J."/>
        </authorList>
    </citation>
    <scope>NUCLEOTIDE SEQUENCE [LARGE SCALE GENOMIC DNA]</scope>
    <source>
        <strain evidence="2 3">HTCC2155</strain>
    </source>
</reference>
<evidence type="ECO:0000313" key="3">
    <source>
        <dbReference type="Proteomes" id="UP000004947"/>
    </source>
</evidence>